<dbReference type="RefSeq" id="WP_122916455.1">
    <property type="nucleotide sequence ID" value="NZ_RHHQ01000004.1"/>
</dbReference>
<dbReference type="EMBL" id="RHHQ01000004">
    <property type="protein sequence ID" value="RNB91792.1"/>
    <property type="molecule type" value="Genomic_DNA"/>
</dbReference>
<dbReference type="OrthoDB" id="9804920at2"/>
<evidence type="ECO:0000313" key="1">
    <source>
        <dbReference type="EMBL" id="RNB91792.1"/>
    </source>
</evidence>
<dbReference type="CDD" id="cd01301">
    <property type="entry name" value="rDP_like"/>
    <property type="match status" value="1"/>
</dbReference>
<dbReference type="SUPFAM" id="SSF51556">
    <property type="entry name" value="Metallo-dependent hydrolases"/>
    <property type="match status" value="1"/>
</dbReference>
<proteinExistence type="predicted"/>
<dbReference type="Gene3D" id="3.20.20.140">
    <property type="entry name" value="Metal-dependent hydrolases"/>
    <property type="match status" value="1"/>
</dbReference>
<dbReference type="AlphaFoldDB" id="A0A3M8DUM5"/>
<accession>A0A3M8DUM5</accession>
<organism evidence="1 2">
    <name type="scientific">Brevibacillus fluminis</name>
    <dbReference type="NCBI Taxonomy" id="511487"/>
    <lineage>
        <taxon>Bacteria</taxon>
        <taxon>Bacillati</taxon>
        <taxon>Bacillota</taxon>
        <taxon>Bacilli</taxon>
        <taxon>Bacillales</taxon>
        <taxon>Paenibacillaceae</taxon>
        <taxon>Brevibacillus</taxon>
    </lineage>
</organism>
<dbReference type="GO" id="GO:0070573">
    <property type="term" value="F:metallodipeptidase activity"/>
    <property type="evidence" value="ECO:0007669"/>
    <property type="project" value="InterPro"/>
</dbReference>
<sequence length="312" mass="34585">MHVFDAHCDALLKLWRHPDLSFTEMDERLQVSLPAMEAGQVLIQTFAIWTPREIEAASRFHTALEMIELFYRKIIPAGLAPVLTAADLEDCVLNNRKGAILFVEGAEPVGESMTYLRTLHRLGVRGMGLTWNNRNAIADGCLEPSAGGLSHFGREVIEEMNQLGMVIDVSHLAEPGFWDVLSITKQPIIASHSNARALFESPRNLSDEQISALIANGGVMGLALFPPFYREDNEAASIDDILRHVEHICGLGGIDHIAIGADFDGIDATFPGLEHAGTYPLLVEALLKRYQEAEVEKIMYKNWLRVFGNVLK</sequence>
<name>A0A3M8DUM5_9BACL</name>
<dbReference type="InterPro" id="IPR032466">
    <property type="entry name" value="Metal_Hydrolase"/>
</dbReference>
<protein>
    <submittedName>
        <fullName evidence="1">Membrane dipeptidase</fullName>
    </submittedName>
</protein>
<reference evidence="1 2" key="1">
    <citation type="submission" date="2018-10" db="EMBL/GenBank/DDBJ databases">
        <title>Phylogenomics of Brevibacillus.</title>
        <authorList>
            <person name="Dunlap C."/>
        </authorList>
    </citation>
    <scope>NUCLEOTIDE SEQUENCE [LARGE SCALE GENOMIC DNA]</scope>
    <source>
        <strain evidence="1 2">JCM 15716</strain>
    </source>
</reference>
<dbReference type="Pfam" id="PF01244">
    <property type="entry name" value="Peptidase_M19"/>
    <property type="match status" value="1"/>
</dbReference>
<dbReference type="Proteomes" id="UP000271031">
    <property type="component" value="Unassembled WGS sequence"/>
</dbReference>
<keyword evidence="2" id="KW-1185">Reference proteome</keyword>
<evidence type="ECO:0000313" key="2">
    <source>
        <dbReference type="Proteomes" id="UP000271031"/>
    </source>
</evidence>
<comment type="caution">
    <text evidence="1">The sequence shown here is derived from an EMBL/GenBank/DDBJ whole genome shotgun (WGS) entry which is preliminary data.</text>
</comment>
<gene>
    <name evidence="1" type="ORF">EDM56_03300</name>
</gene>
<dbReference type="InterPro" id="IPR008257">
    <property type="entry name" value="Pept_M19"/>
</dbReference>
<dbReference type="PROSITE" id="PS51365">
    <property type="entry name" value="RENAL_DIPEPTIDASE_2"/>
    <property type="match status" value="1"/>
</dbReference>
<dbReference type="PANTHER" id="PTHR10443:SF12">
    <property type="entry name" value="DIPEPTIDASE"/>
    <property type="match status" value="1"/>
</dbReference>
<dbReference type="GO" id="GO:0006508">
    <property type="term" value="P:proteolysis"/>
    <property type="evidence" value="ECO:0007669"/>
    <property type="project" value="InterPro"/>
</dbReference>
<dbReference type="PANTHER" id="PTHR10443">
    <property type="entry name" value="MICROSOMAL DIPEPTIDASE"/>
    <property type="match status" value="1"/>
</dbReference>